<dbReference type="Proteomes" id="UP000193834">
    <property type="component" value="Unassembled WGS sequence"/>
</dbReference>
<dbReference type="EMBL" id="FXAZ01000007">
    <property type="protein sequence ID" value="SMG56451.1"/>
    <property type="molecule type" value="Genomic_DNA"/>
</dbReference>
<reference evidence="1 2" key="1">
    <citation type="submission" date="2017-04" db="EMBL/GenBank/DDBJ databases">
        <authorList>
            <person name="Afonso C.L."/>
            <person name="Miller P.J."/>
            <person name="Scott M.A."/>
            <person name="Spackman E."/>
            <person name="Goraichik I."/>
            <person name="Dimitrov K.M."/>
            <person name="Suarez D.L."/>
            <person name="Swayne D.E."/>
        </authorList>
    </citation>
    <scope>NUCLEOTIDE SEQUENCE [LARGE SCALE GENOMIC DNA]</scope>
    <source>
        <strain evidence="1 2">11</strain>
    </source>
</reference>
<gene>
    <name evidence="1" type="ORF">SAMN06295960_4130</name>
</gene>
<dbReference type="AlphaFoldDB" id="A0A1X7LRF3"/>
<accession>A0A1X7LRF3</accession>
<evidence type="ECO:0000313" key="1">
    <source>
        <dbReference type="EMBL" id="SMG56451.1"/>
    </source>
</evidence>
<dbReference type="OrthoDB" id="9554296at2"/>
<organism evidence="1 2">
    <name type="scientific">Paenibacillus aquistagni</name>
    <dbReference type="NCBI Taxonomy" id="1852522"/>
    <lineage>
        <taxon>Bacteria</taxon>
        <taxon>Bacillati</taxon>
        <taxon>Bacillota</taxon>
        <taxon>Bacilli</taxon>
        <taxon>Bacillales</taxon>
        <taxon>Paenibacillaceae</taxon>
        <taxon>Paenibacillus</taxon>
    </lineage>
</organism>
<sequence>MLSIEEYIAKRKREDNLNEFSLDDRMENLRICVNYVFEYFNQYLDISKLDKKTVLNNERLAKYKNNLSKYDEELQEWLVDLYDNYGKKFDRIIINILNKDDLFYLNSSESDFRSVSYDCYAQLVKKHPFLKNKTELLYLFIKDYHQIQSRPDGEVLKLQISEEVHDWVENTWQRFNVNMMKFCYDWIDQFYDKEDSWPASHRRKSSSQFTKYDYDYKQKSNLFNLDFLYRRTSDKPFIKGKKQFLEILMMYFWLHEMVPDEDNYWDEYLIKVGHSH</sequence>
<dbReference type="RefSeq" id="WP_085497541.1">
    <property type="nucleotide sequence ID" value="NZ_FXAZ01000007.1"/>
</dbReference>
<name>A0A1X7LRF3_9BACL</name>
<evidence type="ECO:0000313" key="2">
    <source>
        <dbReference type="Proteomes" id="UP000193834"/>
    </source>
</evidence>
<protein>
    <submittedName>
        <fullName evidence="1">Uncharacterized protein</fullName>
    </submittedName>
</protein>
<proteinExistence type="predicted"/>
<keyword evidence="2" id="KW-1185">Reference proteome</keyword>